<feature type="compositionally biased region" description="Basic and acidic residues" evidence="1">
    <location>
        <begin position="45"/>
        <end position="59"/>
    </location>
</feature>
<keyword evidence="3" id="KW-1185">Reference proteome</keyword>
<name>A0ABV0NRY4_9TELE</name>
<organism evidence="2 3">
    <name type="scientific">Goodea atripinnis</name>
    <dbReference type="NCBI Taxonomy" id="208336"/>
    <lineage>
        <taxon>Eukaryota</taxon>
        <taxon>Metazoa</taxon>
        <taxon>Chordata</taxon>
        <taxon>Craniata</taxon>
        <taxon>Vertebrata</taxon>
        <taxon>Euteleostomi</taxon>
        <taxon>Actinopterygii</taxon>
        <taxon>Neopterygii</taxon>
        <taxon>Teleostei</taxon>
        <taxon>Neoteleostei</taxon>
        <taxon>Acanthomorphata</taxon>
        <taxon>Ovalentaria</taxon>
        <taxon>Atherinomorphae</taxon>
        <taxon>Cyprinodontiformes</taxon>
        <taxon>Goodeidae</taxon>
        <taxon>Goodea</taxon>
    </lineage>
</organism>
<protein>
    <submittedName>
        <fullName evidence="2">Uncharacterized protein</fullName>
    </submittedName>
</protein>
<sequence length="100" mass="11434">MTKLSHSVTMPAPICQKSHQTRKVRSRTGGAVQREPSQPCLADKYSSEQIDKEKSKRQQNESLKITYERCKVEKWTDQVTDKRQLTSFHYAASSADLSDC</sequence>
<evidence type="ECO:0000313" key="2">
    <source>
        <dbReference type="EMBL" id="MEQ2174160.1"/>
    </source>
</evidence>
<accession>A0ABV0NRY4</accession>
<dbReference type="EMBL" id="JAHRIO010050190">
    <property type="protein sequence ID" value="MEQ2174160.1"/>
    <property type="molecule type" value="Genomic_DNA"/>
</dbReference>
<evidence type="ECO:0000256" key="1">
    <source>
        <dbReference type="SAM" id="MobiDB-lite"/>
    </source>
</evidence>
<gene>
    <name evidence="2" type="ORF">GOODEAATRI_004923</name>
</gene>
<feature type="region of interest" description="Disordered" evidence="1">
    <location>
        <begin position="1"/>
        <end position="62"/>
    </location>
</feature>
<comment type="caution">
    <text evidence="2">The sequence shown here is derived from an EMBL/GenBank/DDBJ whole genome shotgun (WGS) entry which is preliminary data.</text>
</comment>
<reference evidence="2 3" key="1">
    <citation type="submission" date="2021-06" db="EMBL/GenBank/DDBJ databases">
        <authorList>
            <person name="Palmer J.M."/>
        </authorList>
    </citation>
    <scope>NUCLEOTIDE SEQUENCE [LARGE SCALE GENOMIC DNA]</scope>
    <source>
        <strain evidence="2 3">GA_2019</strain>
        <tissue evidence="2">Muscle</tissue>
    </source>
</reference>
<dbReference type="Proteomes" id="UP001476798">
    <property type="component" value="Unassembled WGS sequence"/>
</dbReference>
<evidence type="ECO:0000313" key="3">
    <source>
        <dbReference type="Proteomes" id="UP001476798"/>
    </source>
</evidence>
<proteinExistence type="predicted"/>